<dbReference type="OrthoDB" id="412814at2759"/>
<dbReference type="Proteomes" id="UP000789342">
    <property type="component" value="Unassembled WGS sequence"/>
</dbReference>
<dbReference type="GO" id="GO:0006974">
    <property type="term" value="P:DNA damage response"/>
    <property type="evidence" value="ECO:0007669"/>
    <property type="project" value="InterPro"/>
</dbReference>
<name>A0A9N9P4R5_9GLOM</name>
<dbReference type="InterPro" id="IPR032870">
    <property type="entry name" value="ALKBH7-like"/>
</dbReference>
<dbReference type="PANTHER" id="PTHR21052:SF0">
    <property type="entry name" value="ALPHA-KETOGLUTARATE-DEPENDENT DIOXYGENASE ALKB HOMOLOG 7, MITOCHONDRIAL"/>
    <property type="match status" value="1"/>
</dbReference>
<dbReference type="SUPFAM" id="SSF51197">
    <property type="entry name" value="Clavaminate synthase-like"/>
    <property type="match status" value="1"/>
</dbReference>
<evidence type="ECO:0000313" key="1">
    <source>
        <dbReference type="EMBL" id="CAG8789841.1"/>
    </source>
</evidence>
<gene>
    <name evidence="1" type="ORF">AMORRO_LOCUS18042</name>
</gene>
<dbReference type="AlphaFoldDB" id="A0A9N9P4R5"/>
<reference evidence="1" key="1">
    <citation type="submission" date="2021-06" db="EMBL/GenBank/DDBJ databases">
        <authorList>
            <person name="Kallberg Y."/>
            <person name="Tangrot J."/>
            <person name="Rosling A."/>
        </authorList>
    </citation>
    <scope>NUCLEOTIDE SEQUENCE</scope>
    <source>
        <strain evidence="1">CL551</strain>
    </source>
</reference>
<dbReference type="GO" id="GO:0005759">
    <property type="term" value="C:mitochondrial matrix"/>
    <property type="evidence" value="ECO:0007669"/>
    <property type="project" value="TreeGrafter"/>
</dbReference>
<evidence type="ECO:0000313" key="2">
    <source>
        <dbReference type="Proteomes" id="UP000789342"/>
    </source>
</evidence>
<dbReference type="InterPro" id="IPR037151">
    <property type="entry name" value="AlkB-like_sf"/>
</dbReference>
<dbReference type="EMBL" id="CAJVPV010060296">
    <property type="protein sequence ID" value="CAG8789841.1"/>
    <property type="molecule type" value="Genomic_DNA"/>
</dbReference>
<feature type="non-terminal residue" evidence="1">
    <location>
        <position position="117"/>
    </location>
</feature>
<comment type="caution">
    <text evidence="1">The sequence shown here is derived from an EMBL/GenBank/DDBJ whole genome shotgun (WGS) entry which is preliminary data.</text>
</comment>
<keyword evidence="2" id="KW-1185">Reference proteome</keyword>
<sequence length="117" mass="12701">MCFGDLPPFIIKVVDLIATVTDLFPEEILKRRPLFDQACVKLSCFPCEGINFHVDLPRFEDGIVVISLLSSCVMQFRPSSTIDATAGYATKANESASDDTISVILRPGDVLTMSGSA</sequence>
<dbReference type="GO" id="GO:0006631">
    <property type="term" value="P:fatty acid metabolic process"/>
    <property type="evidence" value="ECO:0007669"/>
    <property type="project" value="TreeGrafter"/>
</dbReference>
<proteinExistence type="predicted"/>
<organism evidence="1 2">
    <name type="scientific">Acaulospora morrowiae</name>
    <dbReference type="NCBI Taxonomy" id="94023"/>
    <lineage>
        <taxon>Eukaryota</taxon>
        <taxon>Fungi</taxon>
        <taxon>Fungi incertae sedis</taxon>
        <taxon>Mucoromycota</taxon>
        <taxon>Glomeromycotina</taxon>
        <taxon>Glomeromycetes</taxon>
        <taxon>Diversisporales</taxon>
        <taxon>Acaulosporaceae</taxon>
        <taxon>Acaulospora</taxon>
    </lineage>
</organism>
<accession>A0A9N9P4R5</accession>
<dbReference type="Gene3D" id="2.60.120.590">
    <property type="entry name" value="Alpha-ketoglutarate-dependent dioxygenase AlkB-like"/>
    <property type="match status" value="1"/>
</dbReference>
<protein>
    <submittedName>
        <fullName evidence="1">13980_t:CDS:1</fullName>
    </submittedName>
</protein>
<feature type="non-terminal residue" evidence="1">
    <location>
        <position position="1"/>
    </location>
</feature>
<dbReference type="PANTHER" id="PTHR21052">
    <property type="entry name" value="SPERMATOGENESIS ASSOCIATED 11-RELATED"/>
    <property type="match status" value="1"/>
</dbReference>